<feature type="transmembrane region" description="Helical" evidence="1">
    <location>
        <begin position="60"/>
        <end position="78"/>
    </location>
</feature>
<evidence type="ECO:0008006" key="4">
    <source>
        <dbReference type="Google" id="ProtNLM"/>
    </source>
</evidence>
<name>A0ABX1FS59_9PSEU</name>
<evidence type="ECO:0000313" key="3">
    <source>
        <dbReference type="Proteomes" id="UP001515943"/>
    </source>
</evidence>
<reference evidence="2 3" key="1">
    <citation type="submission" date="2019-08" db="EMBL/GenBank/DDBJ databases">
        <title>Lentzea from Indian Himalayas.</title>
        <authorList>
            <person name="Mandal S."/>
            <person name="Mallick Gupta A."/>
            <person name="Maiti P.K."/>
            <person name="Sarkar J."/>
            <person name="Mandal S."/>
        </authorList>
    </citation>
    <scope>NUCLEOTIDE SEQUENCE [LARGE SCALE GENOMIC DNA]</scope>
    <source>
        <strain evidence="2 3">PSKA42</strain>
    </source>
</reference>
<sequence length="415" mass="45958">MKLISQPASKPVDPVLRPSVVFLWAVVALGITIGLTAFLAQLSYRADPQRLGGLLDVVRIGLSVGVGTGGLFALWLATRRQRSAEQTLKLQREVSEITVIDSTERRITDQYSKAIEQLGHEKAAVRLGAIYSLERLAQEHAGHRQTVVDVFCSYLRLPFEPPADRGKRARPAAPDNVEGRAELEVRRTIQSMLWAHLGDPDQRAVGSKRWPNIDLDLSRTKLVDPILRMLAVRSLKCEDMVVHGIADFSRLRVAEHAAVGGARFHGQATFADSVFSDGFALISCVFESKLDLSGVRAERLFAVTTCHFRGEVDLSNCVMPNLGFFKSRFDRDLVLRSGDCTVVMIMENDFQGTVVNDALEVSTGLVTNCSFRRLPDRHPKIVVFDDFQDTDSNLRDLAAHFGYDPTAPNGDISDE</sequence>
<keyword evidence="1" id="KW-0472">Membrane</keyword>
<keyword evidence="1" id="KW-1133">Transmembrane helix</keyword>
<dbReference type="EMBL" id="VSRL01000168">
    <property type="protein sequence ID" value="NKE61333.1"/>
    <property type="molecule type" value="Genomic_DNA"/>
</dbReference>
<organism evidence="2 3">
    <name type="scientific">Lentzea indica</name>
    <dbReference type="NCBI Taxonomy" id="2604800"/>
    <lineage>
        <taxon>Bacteria</taxon>
        <taxon>Bacillati</taxon>
        <taxon>Actinomycetota</taxon>
        <taxon>Actinomycetes</taxon>
        <taxon>Pseudonocardiales</taxon>
        <taxon>Pseudonocardiaceae</taxon>
        <taxon>Lentzea</taxon>
    </lineage>
</organism>
<proteinExistence type="predicted"/>
<dbReference type="RefSeq" id="WP_167977983.1">
    <property type="nucleotide sequence ID" value="NZ_VSRL01000168.1"/>
</dbReference>
<dbReference type="Proteomes" id="UP001515943">
    <property type="component" value="Unassembled WGS sequence"/>
</dbReference>
<evidence type="ECO:0000256" key="1">
    <source>
        <dbReference type="SAM" id="Phobius"/>
    </source>
</evidence>
<comment type="caution">
    <text evidence="2">The sequence shown here is derived from an EMBL/GenBank/DDBJ whole genome shotgun (WGS) entry which is preliminary data.</text>
</comment>
<evidence type="ECO:0000313" key="2">
    <source>
        <dbReference type="EMBL" id="NKE61333.1"/>
    </source>
</evidence>
<keyword evidence="3" id="KW-1185">Reference proteome</keyword>
<keyword evidence="1" id="KW-0812">Transmembrane</keyword>
<accession>A0ABX1FS59</accession>
<gene>
    <name evidence="2" type="ORF">FXN61_33030</name>
</gene>
<feature type="transmembrane region" description="Helical" evidence="1">
    <location>
        <begin position="21"/>
        <end position="40"/>
    </location>
</feature>
<protein>
    <recommendedName>
        <fullName evidence="4">Pentapeptide repeat-containing protein</fullName>
    </recommendedName>
</protein>